<name>A0A1C4BLM8_9ENTR</name>
<keyword evidence="7 13" id="KW-1133">Transmembrane helix</keyword>
<keyword evidence="16" id="KW-1185">Reference proteome</keyword>
<keyword evidence="5" id="KW-0997">Cell inner membrane</keyword>
<evidence type="ECO:0000313" key="15">
    <source>
        <dbReference type="EMBL" id="SCC07757.1"/>
    </source>
</evidence>
<dbReference type="AlphaFoldDB" id="A0A1C4BLM8"/>
<dbReference type="Proteomes" id="UP000198515">
    <property type="component" value="Unassembled WGS sequence"/>
</dbReference>
<dbReference type="SUPFAM" id="SSF58104">
    <property type="entry name" value="Methyl-accepting chemotaxis protein (MCP) signaling domain"/>
    <property type="match status" value="1"/>
</dbReference>
<evidence type="ECO:0000256" key="4">
    <source>
        <dbReference type="ARBA" id="ARBA00022500"/>
    </source>
</evidence>
<evidence type="ECO:0000313" key="16">
    <source>
        <dbReference type="Proteomes" id="UP000198515"/>
    </source>
</evidence>
<evidence type="ECO:0000256" key="12">
    <source>
        <dbReference type="SAM" id="MobiDB-lite"/>
    </source>
</evidence>
<accession>A0A1C4BLM8</accession>
<keyword evidence="3" id="KW-0488">Methylation</keyword>
<comment type="subcellular location">
    <subcellularLocation>
        <location evidence="1">Cell inner membrane</location>
        <topology evidence="1">Multi-pass membrane protein</topology>
    </subcellularLocation>
</comment>
<evidence type="ECO:0000256" key="2">
    <source>
        <dbReference type="ARBA" id="ARBA00022475"/>
    </source>
</evidence>
<dbReference type="InterPro" id="IPR004090">
    <property type="entry name" value="Chemotax_Me-accpt_rcpt"/>
</dbReference>
<evidence type="ECO:0000256" key="1">
    <source>
        <dbReference type="ARBA" id="ARBA00004429"/>
    </source>
</evidence>
<feature type="transmembrane region" description="Helical" evidence="13">
    <location>
        <begin position="12"/>
        <end position="35"/>
    </location>
</feature>
<dbReference type="OrthoDB" id="6167817at2"/>
<dbReference type="InterPro" id="IPR051310">
    <property type="entry name" value="MCP_chemotaxis"/>
</dbReference>
<dbReference type="GO" id="GO:0004888">
    <property type="term" value="F:transmembrane signaling receptor activity"/>
    <property type="evidence" value="ECO:0007669"/>
    <property type="project" value="InterPro"/>
</dbReference>
<evidence type="ECO:0000256" key="3">
    <source>
        <dbReference type="ARBA" id="ARBA00022481"/>
    </source>
</evidence>
<dbReference type="InterPro" id="IPR003122">
    <property type="entry name" value="Tar_rcpt_lig-bd"/>
</dbReference>
<keyword evidence="8 13" id="KW-0472">Membrane</keyword>
<dbReference type="PROSITE" id="PS50111">
    <property type="entry name" value="CHEMOTAXIS_TRANSDUC_2"/>
    <property type="match status" value="1"/>
</dbReference>
<dbReference type="PRINTS" id="PR00260">
    <property type="entry name" value="CHEMTRNSDUCR"/>
</dbReference>
<dbReference type="GO" id="GO:0007165">
    <property type="term" value="P:signal transduction"/>
    <property type="evidence" value="ECO:0007669"/>
    <property type="project" value="UniProtKB-KW"/>
</dbReference>
<keyword evidence="6 13" id="KW-0812">Transmembrane</keyword>
<feature type="domain" description="Methyl-accepting transducer" evidence="14">
    <location>
        <begin position="273"/>
        <end position="502"/>
    </location>
</feature>
<dbReference type="Pfam" id="PF02203">
    <property type="entry name" value="TarH"/>
    <property type="match status" value="1"/>
</dbReference>
<dbReference type="PANTHER" id="PTHR43531">
    <property type="entry name" value="PROTEIN ICFG"/>
    <property type="match status" value="1"/>
</dbReference>
<feature type="compositionally biased region" description="Polar residues" evidence="12">
    <location>
        <begin position="542"/>
        <end position="553"/>
    </location>
</feature>
<reference evidence="16" key="1">
    <citation type="submission" date="2016-08" db="EMBL/GenBank/DDBJ databases">
        <authorList>
            <person name="Varghese N."/>
            <person name="Submissions Spin"/>
        </authorList>
    </citation>
    <scope>NUCLEOTIDE SEQUENCE [LARGE SCALE GENOMIC DNA]</scope>
    <source>
        <strain evidence="16">REICA_142</strain>
    </source>
</reference>
<dbReference type="GO" id="GO:0005886">
    <property type="term" value="C:plasma membrane"/>
    <property type="evidence" value="ECO:0007669"/>
    <property type="project" value="UniProtKB-SubCell"/>
</dbReference>
<comment type="similarity">
    <text evidence="10">Belongs to the methyl-accepting chemotaxis (MCP) protein family.</text>
</comment>
<dbReference type="RefSeq" id="WP_090134367.1">
    <property type="nucleotide sequence ID" value="NZ_FMBC01000008.1"/>
</dbReference>
<evidence type="ECO:0000256" key="13">
    <source>
        <dbReference type="SAM" id="Phobius"/>
    </source>
</evidence>
<sequence length="560" mass="60095">MHFIRNLKIKVVMLAILIIFTLLWGGVSFFSLHALNGLTGEVELTNVQQVNGDIINNASDRYYQVKLLMDRAMVYQANNDTQNYQQTIEQIGKDIDFLQGGLNQFKATDHANISTTATDNIYNSSLTLFNQAITPMFAAVKGNNATSYAQLSKDQFSPLRSGFSQAIVAYNQEIHDLKSAANGRIASWVSVTRTIIIIAMVIGLAMLVLSERYLALYLARSLEWVKQHLQVLSVGSLDKPTRDLGRNEVGQLIPYLATMQENWVKTVAQIRNSAGEIYQGTSEIASGNTDLSSRTEEQAAALTQTAASMEELSAVVKQNADNANQASQLAKTASEAVNTGEQRVQAVIASMKNITESSQKITDIINVIDSIAFQTNILALNAAVEAARAGEQGRGFAVVASEVRNLAQRSAGAAKEIKALIDESVVNVNNGYDQVTLTSESMDNILRSVTSVTDIMGEIASASSEQSKGIVQVGTAILQMDGVTQQNAALVEESSATSASLEQQAYQLTEIVSVFKLPGDVAAPGAASKPASKAPNAGKSALSPTLASASKAPNTEWEAF</sequence>
<feature type="region of interest" description="Disordered" evidence="12">
    <location>
        <begin position="524"/>
        <end position="560"/>
    </location>
</feature>
<feature type="compositionally biased region" description="Low complexity" evidence="12">
    <location>
        <begin position="524"/>
        <end position="541"/>
    </location>
</feature>
<gene>
    <name evidence="15" type="ORF">GA0061070_100852</name>
</gene>
<organism evidence="15 16">
    <name type="scientific">Kosakonia oryziphila</name>
    <dbReference type="NCBI Taxonomy" id="1005667"/>
    <lineage>
        <taxon>Bacteria</taxon>
        <taxon>Pseudomonadati</taxon>
        <taxon>Pseudomonadota</taxon>
        <taxon>Gammaproteobacteria</taxon>
        <taxon>Enterobacterales</taxon>
        <taxon>Enterobacteriaceae</taxon>
        <taxon>Kosakonia</taxon>
    </lineage>
</organism>
<evidence type="ECO:0000256" key="8">
    <source>
        <dbReference type="ARBA" id="ARBA00023136"/>
    </source>
</evidence>
<evidence type="ECO:0000256" key="9">
    <source>
        <dbReference type="ARBA" id="ARBA00023224"/>
    </source>
</evidence>
<evidence type="ECO:0000256" key="10">
    <source>
        <dbReference type="ARBA" id="ARBA00029447"/>
    </source>
</evidence>
<dbReference type="SMART" id="SM00283">
    <property type="entry name" value="MA"/>
    <property type="match status" value="1"/>
</dbReference>
<evidence type="ECO:0000259" key="14">
    <source>
        <dbReference type="PROSITE" id="PS50111"/>
    </source>
</evidence>
<evidence type="ECO:0000256" key="11">
    <source>
        <dbReference type="PROSITE-ProRule" id="PRU00284"/>
    </source>
</evidence>
<evidence type="ECO:0000256" key="5">
    <source>
        <dbReference type="ARBA" id="ARBA00022519"/>
    </source>
</evidence>
<dbReference type="InterPro" id="IPR004089">
    <property type="entry name" value="MCPsignal_dom"/>
</dbReference>
<proteinExistence type="inferred from homology"/>
<keyword evidence="2" id="KW-1003">Cell membrane</keyword>
<dbReference type="EMBL" id="FMBC01000008">
    <property type="protein sequence ID" value="SCC07757.1"/>
    <property type="molecule type" value="Genomic_DNA"/>
</dbReference>
<dbReference type="Gene3D" id="1.10.287.950">
    <property type="entry name" value="Methyl-accepting chemotaxis protein"/>
    <property type="match status" value="1"/>
</dbReference>
<protein>
    <submittedName>
        <fullName evidence="15">Methyl-accepting chemotaxis sensory transducer with TarH sensor</fullName>
    </submittedName>
</protein>
<dbReference type="PANTHER" id="PTHR43531:SF14">
    <property type="entry name" value="METHYL-ACCEPTING CHEMOTAXIS PROTEIN I-RELATED"/>
    <property type="match status" value="1"/>
</dbReference>
<keyword evidence="9 11" id="KW-0807">Transducer</keyword>
<dbReference type="CDD" id="cd11386">
    <property type="entry name" value="MCP_signal"/>
    <property type="match status" value="1"/>
</dbReference>
<evidence type="ECO:0000256" key="6">
    <source>
        <dbReference type="ARBA" id="ARBA00022692"/>
    </source>
</evidence>
<dbReference type="FunFam" id="1.10.287.950:FF:000001">
    <property type="entry name" value="Methyl-accepting chemotaxis sensory transducer"/>
    <property type="match status" value="1"/>
</dbReference>
<dbReference type="GO" id="GO:0006935">
    <property type="term" value="P:chemotaxis"/>
    <property type="evidence" value="ECO:0007669"/>
    <property type="project" value="UniProtKB-KW"/>
</dbReference>
<evidence type="ECO:0000256" key="7">
    <source>
        <dbReference type="ARBA" id="ARBA00022989"/>
    </source>
</evidence>
<dbReference type="Pfam" id="PF00015">
    <property type="entry name" value="MCPsignal"/>
    <property type="match status" value="1"/>
</dbReference>
<keyword evidence="4" id="KW-0145">Chemotaxis</keyword>